<dbReference type="EMBL" id="JBHLUH010000004">
    <property type="protein sequence ID" value="MFC0526759.1"/>
    <property type="molecule type" value="Genomic_DNA"/>
</dbReference>
<comment type="caution">
    <text evidence="1">The sequence shown here is derived from an EMBL/GenBank/DDBJ whole genome shotgun (WGS) entry which is preliminary data.</text>
</comment>
<evidence type="ECO:0000313" key="1">
    <source>
        <dbReference type="EMBL" id="MFC0526759.1"/>
    </source>
</evidence>
<accession>A0ABV6LWN8</accession>
<reference evidence="1 2" key="1">
    <citation type="submission" date="2024-09" db="EMBL/GenBank/DDBJ databases">
        <authorList>
            <person name="Sun Q."/>
            <person name="Mori K."/>
        </authorList>
    </citation>
    <scope>NUCLEOTIDE SEQUENCE [LARGE SCALE GENOMIC DNA]</scope>
    <source>
        <strain evidence="1 2">TBRC 3947</strain>
    </source>
</reference>
<dbReference type="RefSeq" id="WP_377245223.1">
    <property type="nucleotide sequence ID" value="NZ_JBHLUH010000004.1"/>
</dbReference>
<proteinExistence type="predicted"/>
<organism evidence="1 2">
    <name type="scientific">Phytohabitans kaempferiae</name>
    <dbReference type="NCBI Taxonomy" id="1620943"/>
    <lineage>
        <taxon>Bacteria</taxon>
        <taxon>Bacillati</taxon>
        <taxon>Actinomycetota</taxon>
        <taxon>Actinomycetes</taxon>
        <taxon>Micromonosporales</taxon>
        <taxon>Micromonosporaceae</taxon>
    </lineage>
</organism>
<gene>
    <name evidence="1" type="ORF">ACFFIA_03715</name>
</gene>
<keyword evidence="2" id="KW-1185">Reference proteome</keyword>
<sequence>MTGTSFAADLSALLRSMPGLTASDGERADWFDRKADLLQRIAATDGHLSAEAVELAGIARQRAAALREGRS</sequence>
<dbReference type="NCBIfam" id="NF041510">
    <property type="entry name" value="AMED_5909_fam"/>
    <property type="match status" value="1"/>
</dbReference>
<dbReference type="Proteomes" id="UP001589867">
    <property type="component" value="Unassembled WGS sequence"/>
</dbReference>
<dbReference type="InterPro" id="IPR048152">
    <property type="entry name" value="AMED_5909-like"/>
</dbReference>
<name>A0ABV6LWN8_9ACTN</name>
<protein>
    <submittedName>
        <fullName evidence="1">AMED_5909 family protein</fullName>
    </submittedName>
</protein>
<evidence type="ECO:0000313" key="2">
    <source>
        <dbReference type="Proteomes" id="UP001589867"/>
    </source>
</evidence>